<reference evidence="2 3" key="1">
    <citation type="journal article" date="2016" name="Nat. Commun.">
        <title>Thousands of microbial genomes shed light on interconnected biogeochemical processes in an aquifer system.</title>
        <authorList>
            <person name="Anantharaman K."/>
            <person name="Brown C.T."/>
            <person name="Hug L.A."/>
            <person name="Sharon I."/>
            <person name="Castelle C.J."/>
            <person name="Probst A.J."/>
            <person name="Thomas B.C."/>
            <person name="Singh A."/>
            <person name="Wilkins M.J."/>
            <person name="Karaoz U."/>
            <person name="Brodie E.L."/>
            <person name="Williams K.H."/>
            <person name="Hubbard S.S."/>
            <person name="Banfield J.F."/>
        </authorList>
    </citation>
    <scope>NUCLEOTIDE SEQUENCE [LARGE SCALE GENOMIC DNA]</scope>
</reference>
<feature type="transmembrane region" description="Helical" evidence="1">
    <location>
        <begin position="6"/>
        <end position="30"/>
    </location>
</feature>
<evidence type="ECO:0000256" key="1">
    <source>
        <dbReference type="SAM" id="Phobius"/>
    </source>
</evidence>
<proteinExistence type="predicted"/>
<name>A0A1F4XL79_9BACT</name>
<keyword evidence="1" id="KW-1133">Transmembrane helix</keyword>
<protein>
    <submittedName>
        <fullName evidence="2">Uncharacterized protein</fullName>
    </submittedName>
</protein>
<dbReference type="STRING" id="1817814.A2V81_02320"/>
<organism evidence="2 3">
    <name type="scientific">Candidatus Abawacabacteria bacterium RBG_16_42_10</name>
    <dbReference type="NCBI Taxonomy" id="1817814"/>
    <lineage>
        <taxon>Bacteria</taxon>
        <taxon>Candidatus Abawacaibacteriota</taxon>
    </lineage>
</organism>
<evidence type="ECO:0000313" key="2">
    <source>
        <dbReference type="EMBL" id="OGC82344.1"/>
    </source>
</evidence>
<dbReference type="EMBL" id="MEWR01000008">
    <property type="protein sequence ID" value="OGC82344.1"/>
    <property type="molecule type" value="Genomic_DNA"/>
</dbReference>
<sequence>MPPIDSITYMINVLIGVMLVLVIVALVYIISILHKANKLVDKVETTVENVQNFVAKPIKIALQIAEQFHHVLDLVQSKSTSKRSRSKD</sequence>
<evidence type="ECO:0000313" key="3">
    <source>
        <dbReference type="Proteomes" id="UP000177614"/>
    </source>
</evidence>
<dbReference type="AlphaFoldDB" id="A0A1F4XL79"/>
<comment type="caution">
    <text evidence="2">The sequence shown here is derived from an EMBL/GenBank/DDBJ whole genome shotgun (WGS) entry which is preliminary data.</text>
</comment>
<accession>A0A1F4XL79</accession>
<keyword evidence="1" id="KW-0472">Membrane</keyword>
<keyword evidence="1" id="KW-0812">Transmembrane</keyword>
<dbReference type="Proteomes" id="UP000177614">
    <property type="component" value="Unassembled WGS sequence"/>
</dbReference>
<gene>
    <name evidence="2" type="ORF">A2V81_02320</name>
</gene>